<dbReference type="Gene3D" id="2.40.50.140">
    <property type="entry name" value="Nucleic acid-binding proteins"/>
    <property type="match status" value="1"/>
</dbReference>
<evidence type="ECO:0000256" key="1">
    <source>
        <dbReference type="ARBA" id="ARBA00010254"/>
    </source>
</evidence>
<keyword evidence="3 6" id="KW-0694">RNA-binding</keyword>
<evidence type="ECO:0000256" key="7">
    <source>
        <dbReference type="RuleBase" id="RU003872"/>
    </source>
</evidence>
<dbReference type="PROSITE" id="PS00056">
    <property type="entry name" value="RIBOSOMAL_S17"/>
    <property type="match status" value="1"/>
</dbReference>
<evidence type="ECO:0000256" key="4">
    <source>
        <dbReference type="ARBA" id="ARBA00022980"/>
    </source>
</evidence>
<accession>A0A316ACI8</accession>
<keyword evidence="2 6" id="KW-0699">rRNA-binding</keyword>
<keyword evidence="4 6" id="KW-0689">Ribosomal protein</keyword>
<proteinExistence type="inferred from homology"/>
<dbReference type="InterPro" id="IPR012340">
    <property type="entry name" value="NA-bd_OB-fold"/>
</dbReference>
<dbReference type="OrthoDB" id="9811714at2"/>
<dbReference type="Proteomes" id="UP000245469">
    <property type="component" value="Unassembled WGS sequence"/>
</dbReference>
<dbReference type="SUPFAM" id="SSF50249">
    <property type="entry name" value="Nucleic acid-binding proteins"/>
    <property type="match status" value="1"/>
</dbReference>
<evidence type="ECO:0000313" key="10">
    <source>
        <dbReference type="Proteomes" id="UP000245469"/>
    </source>
</evidence>
<comment type="similarity">
    <text evidence="1 6 7">Belongs to the universal ribosomal protein uS17 family.</text>
</comment>
<dbReference type="NCBIfam" id="NF004123">
    <property type="entry name" value="PRK05610.1"/>
    <property type="match status" value="1"/>
</dbReference>
<dbReference type="AlphaFoldDB" id="A0A316ACI8"/>
<dbReference type="HAMAP" id="MF_01345_B">
    <property type="entry name" value="Ribosomal_uS17_B"/>
    <property type="match status" value="1"/>
</dbReference>
<evidence type="ECO:0000256" key="6">
    <source>
        <dbReference type="HAMAP-Rule" id="MF_01345"/>
    </source>
</evidence>
<evidence type="ECO:0000313" key="9">
    <source>
        <dbReference type="EMBL" id="PWJ55465.1"/>
    </source>
</evidence>
<name>A0A316ACI8_9ACTN</name>
<keyword evidence="5 6" id="KW-0687">Ribonucleoprotein</keyword>
<dbReference type="InterPro" id="IPR019979">
    <property type="entry name" value="Ribosomal_uS17_CS"/>
</dbReference>
<evidence type="ECO:0000256" key="3">
    <source>
        <dbReference type="ARBA" id="ARBA00022884"/>
    </source>
</evidence>
<dbReference type="NCBIfam" id="TIGR03635">
    <property type="entry name" value="uS17_bact"/>
    <property type="match status" value="1"/>
</dbReference>
<dbReference type="GO" id="GO:0022627">
    <property type="term" value="C:cytosolic small ribosomal subunit"/>
    <property type="evidence" value="ECO:0007669"/>
    <property type="project" value="UniProtKB-UniRule"/>
</dbReference>
<evidence type="ECO:0000256" key="8">
    <source>
        <dbReference type="SAM" id="MobiDB-lite"/>
    </source>
</evidence>
<dbReference type="PANTHER" id="PTHR10744">
    <property type="entry name" value="40S RIBOSOMAL PROTEIN S11 FAMILY MEMBER"/>
    <property type="match status" value="1"/>
</dbReference>
<dbReference type="GO" id="GO:0003735">
    <property type="term" value="F:structural constituent of ribosome"/>
    <property type="evidence" value="ECO:0007669"/>
    <property type="project" value="UniProtKB-UniRule"/>
</dbReference>
<keyword evidence="10" id="KW-1185">Reference proteome</keyword>
<dbReference type="RefSeq" id="WP_109773082.1">
    <property type="nucleotide sequence ID" value="NZ_QGDQ01000003.1"/>
</dbReference>
<dbReference type="PRINTS" id="PR00973">
    <property type="entry name" value="RIBOSOMALS17"/>
</dbReference>
<comment type="function">
    <text evidence="6">One of the primary rRNA binding proteins, it binds specifically to the 5'-end of 16S ribosomal RNA.</text>
</comment>
<dbReference type="EMBL" id="QGDQ01000003">
    <property type="protein sequence ID" value="PWJ55465.1"/>
    <property type="molecule type" value="Genomic_DNA"/>
</dbReference>
<comment type="subunit">
    <text evidence="6">Part of the 30S ribosomal subunit.</text>
</comment>
<sequence>MSDAVNETTTEAAQTAARGYRKTRRGYVVSDKMTKTVVVAVEDRVKHPLYAKVIRRTVKVKAHDENETAGIGDLVSIAETRPLSATKRWRVVEVLERAK</sequence>
<comment type="caution">
    <text evidence="9">The sequence shown here is derived from an EMBL/GenBank/DDBJ whole genome shotgun (WGS) entry which is preliminary data.</text>
</comment>
<feature type="compositionally biased region" description="Low complexity" evidence="8">
    <location>
        <begin position="7"/>
        <end position="17"/>
    </location>
</feature>
<dbReference type="PANTHER" id="PTHR10744:SF1">
    <property type="entry name" value="SMALL RIBOSOMAL SUBUNIT PROTEIN US17M"/>
    <property type="match status" value="1"/>
</dbReference>
<protein>
    <recommendedName>
        <fullName evidence="6">Small ribosomal subunit protein uS17</fullName>
    </recommendedName>
</protein>
<evidence type="ECO:0000256" key="2">
    <source>
        <dbReference type="ARBA" id="ARBA00022730"/>
    </source>
</evidence>
<gene>
    <name evidence="6" type="primary">rpsQ</name>
    <name evidence="9" type="ORF">BXY45_103136</name>
</gene>
<dbReference type="GO" id="GO:0006412">
    <property type="term" value="P:translation"/>
    <property type="evidence" value="ECO:0007669"/>
    <property type="project" value="UniProtKB-UniRule"/>
</dbReference>
<reference evidence="9 10" key="1">
    <citation type="submission" date="2018-03" db="EMBL/GenBank/DDBJ databases">
        <title>Genomic Encyclopedia of Archaeal and Bacterial Type Strains, Phase II (KMG-II): from individual species to whole genera.</title>
        <authorList>
            <person name="Goeker M."/>
        </authorList>
    </citation>
    <scope>NUCLEOTIDE SEQUENCE [LARGE SCALE GENOMIC DNA]</scope>
    <source>
        <strain evidence="9 10">DSM 44889</strain>
    </source>
</reference>
<dbReference type="Pfam" id="PF00366">
    <property type="entry name" value="Ribosomal_S17"/>
    <property type="match status" value="1"/>
</dbReference>
<dbReference type="CDD" id="cd00364">
    <property type="entry name" value="Ribosomal_uS17"/>
    <property type="match status" value="1"/>
</dbReference>
<dbReference type="GO" id="GO:0019843">
    <property type="term" value="F:rRNA binding"/>
    <property type="evidence" value="ECO:0007669"/>
    <property type="project" value="UniProtKB-UniRule"/>
</dbReference>
<dbReference type="InterPro" id="IPR019984">
    <property type="entry name" value="Ribosomal_uS17_bact/chlr"/>
</dbReference>
<dbReference type="InterPro" id="IPR000266">
    <property type="entry name" value="Ribosomal_uS17"/>
</dbReference>
<feature type="region of interest" description="Disordered" evidence="8">
    <location>
        <begin position="1"/>
        <end position="24"/>
    </location>
</feature>
<organism evidence="9 10">
    <name type="scientific">Quadrisphaera granulorum</name>
    <dbReference type="NCBI Taxonomy" id="317664"/>
    <lineage>
        <taxon>Bacteria</taxon>
        <taxon>Bacillati</taxon>
        <taxon>Actinomycetota</taxon>
        <taxon>Actinomycetes</taxon>
        <taxon>Kineosporiales</taxon>
        <taxon>Kineosporiaceae</taxon>
        <taxon>Quadrisphaera</taxon>
    </lineage>
</organism>
<evidence type="ECO:0000256" key="5">
    <source>
        <dbReference type="ARBA" id="ARBA00023274"/>
    </source>
</evidence>